<evidence type="ECO:0000313" key="3">
    <source>
        <dbReference type="Proteomes" id="UP000249497"/>
    </source>
</evidence>
<accession>A0A8T8X9F0</accession>
<keyword evidence="1" id="KW-0732">Signal</keyword>
<evidence type="ECO:0000313" key="2">
    <source>
        <dbReference type="EMBL" id="RAH84655.1"/>
    </source>
</evidence>
<keyword evidence="3" id="KW-1185">Reference proteome</keyword>
<protein>
    <submittedName>
        <fullName evidence="2">Uncharacterized protein</fullName>
    </submittedName>
</protein>
<reference evidence="2 3" key="1">
    <citation type="submission" date="2018-02" db="EMBL/GenBank/DDBJ databases">
        <title>The genomes of Aspergillus section Nigri reveals drivers in fungal speciation.</title>
        <authorList>
            <consortium name="DOE Joint Genome Institute"/>
            <person name="Vesth T.C."/>
            <person name="Nybo J."/>
            <person name="Theobald S."/>
            <person name="Brandl J."/>
            <person name="Frisvad J.C."/>
            <person name="Nielsen K.F."/>
            <person name="Lyhne E.K."/>
            <person name="Kogle M.E."/>
            <person name="Kuo A."/>
            <person name="Riley R."/>
            <person name="Clum A."/>
            <person name="Nolan M."/>
            <person name="Lipzen A."/>
            <person name="Salamov A."/>
            <person name="Henrissat B."/>
            <person name="Wiebenga A."/>
            <person name="De vries R.P."/>
            <person name="Grigoriev I.V."/>
            <person name="Mortensen U.H."/>
            <person name="Andersen M.R."/>
            <person name="Baker S.E."/>
        </authorList>
    </citation>
    <scope>NUCLEOTIDE SEQUENCE [LARGE SCALE GENOMIC DNA]</scope>
    <source>
        <strain evidence="2 3">CBS 114.51</strain>
    </source>
</reference>
<proteinExistence type="predicted"/>
<gene>
    <name evidence="2" type="ORF">BO86DRAFT_386732</name>
</gene>
<name>A0A8T8X9F0_ASPJA</name>
<feature type="chain" id="PRO_5035852229" evidence="1">
    <location>
        <begin position="20"/>
        <end position="71"/>
    </location>
</feature>
<dbReference type="AlphaFoldDB" id="A0A8T8X9F0"/>
<organism evidence="2 3">
    <name type="scientific">Aspergillus japonicus CBS 114.51</name>
    <dbReference type="NCBI Taxonomy" id="1448312"/>
    <lineage>
        <taxon>Eukaryota</taxon>
        <taxon>Fungi</taxon>
        <taxon>Dikarya</taxon>
        <taxon>Ascomycota</taxon>
        <taxon>Pezizomycotina</taxon>
        <taxon>Eurotiomycetes</taxon>
        <taxon>Eurotiomycetidae</taxon>
        <taxon>Eurotiales</taxon>
        <taxon>Aspergillaceae</taxon>
        <taxon>Aspergillus</taxon>
        <taxon>Aspergillus subgen. Circumdati</taxon>
    </lineage>
</organism>
<dbReference type="GeneID" id="37175109"/>
<dbReference type="EMBL" id="KZ824777">
    <property type="protein sequence ID" value="RAH84655.1"/>
    <property type="molecule type" value="Genomic_DNA"/>
</dbReference>
<evidence type="ECO:0000256" key="1">
    <source>
        <dbReference type="SAM" id="SignalP"/>
    </source>
</evidence>
<dbReference type="RefSeq" id="XP_025530549.1">
    <property type="nucleotide sequence ID" value="XM_025671417.1"/>
</dbReference>
<dbReference type="Proteomes" id="UP000249497">
    <property type="component" value="Unassembled WGS sequence"/>
</dbReference>
<feature type="signal peptide" evidence="1">
    <location>
        <begin position="1"/>
        <end position="19"/>
    </location>
</feature>
<sequence length="71" mass="7861">MTLASRFLVSMVLLCLALATPIANDTPGLRHAPIISHHNPTDSSIVIEHQYPDHQFQPDRGVHLGEVIDPR</sequence>